<gene>
    <name evidence="3" type="ORF">TUM19329_18440</name>
</gene>
<evidence type="ECO:0000259" key="2">
    <source>
        <dbReference type="Pfam" id="PF14378"/>
    </source>
</evidence>
<dbReference type="Pfam" id="PF14378">
    <property type="entry name" value="PAP2_3"/>
    <property type="match status" value="1"/>
</dbReference>
<dbReference type="AlphaFoldDB" id="A0A6F8T5J9"/>
<keyword evidence="1" id="KW-0812">Transmembrane</keyword>
<evidence type="ECO:0000313" key="4">
    <source>
        <dbReference type="Proteomes" id="UP000502894"/>
    </source>
</evidence>
<feature type="transmembrane region" description="Helical" evidence="1">
    <location>
        <begin position="190"/>
        <end position="207"/>
    </location>
</feature>
<evidence type="ECO:0000256" key="1">
    <source>
        <dbReference type="SAM" id="Phobius"/>
    </source>
</evidence>
<evidence type="ECO:0000313" key="3">
    <source>
        <dbReference type="EMBL" id="BCA95483.1"/>
    </source>
</evidence>
<dbReference type="InterPro" id="IPR026841">
    <property type="entry name" value="Aur1/Ipt1"/>
</dbReference>
<dbReference type="EMBL" id="AP022839">
    <property type="protein sequence ID" value="BCA95483.1"/>
    <property type="molecule type" value="Genomic_DNA"/>
</dbReference>
<name>A0A6F8T5J9_9GAMM</name>
<feature type="transmembrane region" description="Helical" evidence="1">
    <location>
        <begin position="139"/>
        <end position="158"/>
    </location>
</feature>
<dbReference type="KEGG" id="lant:TUM19329_18440"/>
<sequence>MSVIALATNAVQLTPFPTIDRKILSIEEFFGIHMSYIMKWTNGHTNLKTLLSIIYDSLPYQMSILPLIIIAAGRFHLIREYYFLLLFTTLLGFSFYYFFPTTAPASIVTSPFFSPAQIATGLKFNQIHNHMIPTTNEGGLIALPSFHTIWALLNVYLLKEWPVACILLLTINCLLIASCVLLGWHYVIDIIAAIFLVAISYYFLTFYKAKNHLLIFLTSPEG</sequence>
<proteinExistence type="predicted"/>
<keyword evidence="1" id="KW-1133">Transmembrane helix</keyword>
<keyword evidence="4" id="KW-1185">Reference proteome</keyword>
<feature type="transmembrane region" description="Helical" evidence="1">
    <location>
        <begin position="165"/>
        <end position="184"/>
    </location>
</feature>
<feature type="domain" description="Inositolphosphotransferase Aur1/Ipt1" evidence="2">
    <location>
        <begin position="22"/>
        <end position="202"/>
    </location>
</feature>
<reference evidence="3" key="1">
    <citation type="journal article" date="2020" name="Microbiol. Resour. Announc.">
        <title>Complete Genome Sequence of Novel Psychrotolerant Legionella Strain TUM19329, Isolated from Antarctic Lake Sediment.</title>
        <authorList>
            <person name="Shimada S."/>
            <person name="Nakai R."/>
            <person name="Aoki K."/>
            <person name="Shimoeda N."/>
            <person name="Ohno G."/>
            <person name="Miyazaki Y."/>
            <person name="Kudoh S."/>
            <person name="Imura S."/>
            <person name="Watanabe K."/>
            <person name="Ishii Y."/>
            <person name="Tateda K."/>
        </authorList>
    </citation>
    <scope>NUCLEOTIDE SEQUENCE [LARGE SCALE GENOMIC DNA]</scope>
    <source>
        <strain evidence="3">TUM19329</strain>
    </source>
</reference>
<dbReference type="GO" id="GO:0016020">
    <property type="term" value="C:membrane"/>
    <property type="evidence" value="ECO:0007669"/>
    <property type="project" value="UniProtKB-SubCell"/>
</dbReference>
<keyword evidence="1" id="KW-0472">Membrane</keyword>
<accession>A0A6F8T5J9</accession>
<organism evidence="3 4">
    <name type="scientific">Legionella antarctica</name>
    <dbReference type="NCBI Taxonomy" id="2708020"/>
    <lineage>
        <taxon>Bacteria</taxon>
        <taxon>Pseudomonadati</taxon>
        <taxon>Pseudomonadota</taxon>
        <taxon>Gammaproteobacteria</taxon>
        <taxon>Legionellales</taxon>
        <taxon>Legionellaceae</taxon>
        <taxon>Legionella</taxon>
    </lineage>
</organism>
<dbReference type="Proteomes" id="UP000502894">
    <property type="component" value="Chromosome"/>
</dbReference>
<protein>
    <recommendedName>
        <fullName evidence="2">Inositolphosphotransferase Aur1/Ipt1 domain-containing protein</fullName>
    </recommendedName>
</protein>
<feature type="transmembrane region" description="Helical" evidence="1">
    <location>
        <begin position="82"/>
        <end position="99"/>
    </location>
</feature>